<dbReference type="SUPFAM" id="SSF51306">
    <property type="entry name" value="LexA/Signal peptidase"/>
    <property type="match status" value="1"/>
</dbReference>
<dbReference type="AlphaFoldDB" id="I3XS70"/>
<evidence type="ECO:0000256" key="3">
    <source>
        <dbReference type="ARBA" id="ARBA00022989"/>
    </source>
</evidence>
<proteinExistence type="predicted"/>
<dbReference type="InterPro" id="IPR001733">
    <property type="entry name" value="Peptidase_S26B"/>
</dbReference>
<dbReference type="EMBL" id="CP003321">
    <property type="protein sequence ID" value="AFL66794.1"/>
    <property type="molecule type" value="Genomic_DNA"/>
</dbReference>
<dbReference type="CDD" id="cd06462">
    <property type="entry name" value="Peptidase_S24_S26"/>
    <property type="match status" value="1"/>
</dbReference>
<dbReference type="HOGENOM" id="CLU_714959_0_0_2"/>
<comment type="subcellular location">
    <subcellularLocation>
        <location evidence="1">Membrane</location>
    </subcellularLocation>
</comment>
<reference evidence="6 7" key="1">
    <citation type="journal article" date="2012" name="J. Bacteriol.">
        <title>Complete Genome Sequence of Desulfurococcus fermentans, a Hyperthermophilic Cellulolytic Crenarchaeon Isolated from a Freshwater Hot Spring in Kamchatka, Russia.</title>
        <authorList>
            <person name="Susanti D."/>
            <person name="Johnson E.F."/>
            <person name="Rodriguez J.R."/>
            <person name="Anderson I."/>
            <person name="Perevalova A.A."/>
            <person name="Kyrpides N."/>
            <person name="Lucas S."/>
            <person name="Han J."/>
            <person name="Lapidus A."/>
            <person name="Cheng J.F."/>
            <person name="Goodwin L."/>
            <person name="Pitluck S."/>
            <person name="Mavrommatis K."/>
            <person name="Peters L."/>
            <person name="Land M.L."/>
            <person name="Hauser L."/>
            <person name="Gopalan V."/>
            <person name="Chan P.P."/>
            <person name="Lowe T.M."/>
            <person name="Atomi H."/>
            <person name="Bonch-Osmolovskaya E.A."/>
            <person name="Woyke T."/>
            <person name="Mukhopadhyay B."/>
        </authorList>
    </citation>
    <scope>NUCLEOTIDE SEQUENCE [LARGE SCALE GENOMIC DNA]</scope>
    <source>
        <strain evidence="6 7">DSM 16532</strain>
    </source>
</reference>
<keyword evidence="4 5" id="KW-0472">Membrane</keyword>
<dbReference type="GO" id="GO:0016020">
    <property type="term" value="C:membrane"/>
    <property type="evidence" value="ECO:0007669"/>
    <property type="project" value="UniProtKB-SubCell"/>
</dbReference>
<sequence length="403" mass="44169">MNSLFSRNTYLISLLLYVSWIIFTALSKFTGLLYGFSYYLVPSSIAIILASVFSAWMPGTRGSIGLYYYIAFASIPIPYIVVGLLTGFGINTLTLSLPQYLASIFYYVSSVTLIESSRKIIFKHAPATSNSILLYSTSVVQGLAYLFLLENVDASISVVAKSLYWVAWGILGTITYISNGFKASLCLSLIQVSMYKLSPVLPLRMNVFLAYLPLLISTILAGLLLFMDRAGAIANNKMRGIHRHEPTYPSLILLVVALLLVFSFLQGYRLLVISSGSMTPSLGIGDIVVIEPRSIKSISIGDIVAFSNGVNIVVHRVVNVTSDGGCLVTRGDANNVDDPLWACSNTILGRVVFRVPYIGYPFIIAVSAIGSVYTVLFLASCLLCLTFIIYIVKNILRYTYLSE</sequence>
<dbReference type="RefSeq" id="WP_014767694.1">
    <property type="nucleotide sequence ID" value="NC_018001.1"/>
</dbReference>
<feature type="transmembrane region" description="Helical" evidence="5">
    <location>
        <begin position="154"/>
        <end position="177"/>
    </location>
</feature>
<feature type="transmembrane region" description="Helical" evidence="5">
    <location>
        <begin position="97"/>
        <end position="115"/>
    </location>
</feature>
<dbReference type="eggNOG" id="arCOG01739">
    <property type="taxonomic scope" value="Archaea"/>
</dbReference>
<dbReference type="KEGG" id="dfd:Desfe_0906"/>
<organism evidence="6 7">
    <name type="scientific">Desulfurococcus amylolyticus DSM 16532</name>
    <dbReference type="NCBI Taxonomy" id="768672"/>
    <lineage>
        <taxon>Archaea</taxon>
        <taxon>Thermoproteota</taxon>
        <taxon>Thermoprotei</taxon>
        <taxon>Desulfurococcales</taxon>
        <taxon>Desulfurococcaceae</taxon>
        <taxon>Desulfurococcus</taxon>
    </lineage>
</organism>
<evidence type="ECO:0000256" key="2">
    <source>
        <dbReference type="ARBA" id="ARBA00022692"/>
    </source>
</evidence>
<dbReference type="Proteomes" id="UP000006175">
    <property type="component" value="Chromosome"/>
</dbReference>
<evidence type="ECO:0000313" key="6">
    <source>
        <dbReference type="EMBL" id="AFL66794.1"/>
    </source>
</evidence>
<feature type="transmembrane region" description="Helical" evidence="5">
    <location>
        <begin position="12"/>
        <end position="30"/>
    </location>
</feature>
<dbReference type="PANTHER" id="PTHR10806">
    <property type="entry name" value="SIGNAL PEPTIDASE COMPLEX CATALYTIC SUBUNIT SEC11"/>
    <property type="match status" value="1"/>
</dbReference>
<accession>I3XS70</accession>
<feature type="transmembrane region" description="Helical" evidence="5">
    <location>
        <begin position="248"/>
        <end position="268"/>
    </location>
</feature>
<protein>
    <submittedName>
        <fullName evidence="6">Peptidase S26B, signal peptidase</fullName>
    </submittedName>
</protein>
<dbReference type="InterPro" id="IPR036286">
    <property type="entry name" value="LexA/Signal_pep-like_sf"/>
</dbReference>
<dbReference type="GO" id="GO:0006465">
    <property type="term" value="P:signal peptide processing"/>
    <property type="evidence" value="ECO:0007669"/>
    <property type="project" value="InterPro"/>
</dbReference>
<evidence type="ECO:0000313" key="7">
    <source>
        <dbReference type="Proteomes" id="UP000006175"/>
    </source>
</evidence>
<dbReference type="PANTHER" id="PTHR10806:SF6">
    <property type="entry name" value="SIGNAL PEPTIDASE COMPLEX CATALYTIC SUBUNIT SEC11"/>
    <property type="match status" value="1"/>
</dbReference>
<feature type="transmembrane region" description="Helical" evidence="5">
    <location>
        <begin position="68"/>
        <end position="91"/>
    </location>
</feature>
<evidence type="ECO:0000256" key="5">
    <source>
        <dbReference type="SAM" id="Phobius"/>
    </source>
</evidence>
<evidence type="ECO:0000256" key="4">
    <source>
        <dbReference type="ARBA" id="ARBA00023136"/>
    </source>
</evidence>
<feature type="transmembrane region" description="Helical" evidence="5">
    <location>
        <begin position="127"/>
        <end position="148"/>
    </location>
</feature>
<dbReference type="GO" id="GO:0008233">
    <property type="term" value="F:peptidase activity"/>
    <property type="evidence" value="ECO:0007669"/>
    <property type="project" value="InterPro"/>
</dbReference>
<name>I3XS70_DESAM</name>
<keyword evidence="7" id="KW-1185">Reference proteome</keyword>
<keyword evidence="2 5" id="KW-0812">Transmembrane</keyword>
<keyword evidence="3 5" id="KW-1133">Transmembrane helix</keyword>
<dbReference type="GeneID" id="13061282"/>
<gene>
    <name evidence="6" type="ORF">Desfe_0906</name>
</gene>
<feature type="transmembrane region" description="Helical" evidence="5">
    <location>
        <begin position="208"/>
        <end position="227"/>
    </location>
</feature>
<dbReference type="NCBIfam" id="TIGR02228">
    <property type="entry name" value="sigpep_I_arch"/>
    <property type="match status" value="1"/>
</dbReference>
<evidence type="ECO:0000256" key="1">
    <source>
        <dbReference type="ARBA" id="ARBA00004370"/>
    </source>
</evidence>
<feature type="transmembrane region" description="Helical" evidence="5">
    <location>
        <begin position="362"/>
        <end position="392"/>
    </location>
</feature>
<feature type="transmembrane region" description="Helical" evidence="5">
    <location>
        <begin position="36"/>
        <end position="56"/>
    </location>
</feature>